<keyword evidence="12" id="KW-0813">Transport</keyword>
<keyword evidence="4 12" id="KW-0812">Transmembrane</keyword>
<evidence type="ECO:0000256" key="9">
    <source>
        <dbReference type="ARBA" id="ARBA00023136"/>
    </source>
</evidence>
<evidence type="ECO:0000313" key="14">
    <source>
        <dbReference type="EMBL" id="KKA30229.1"/>
    </source>
</evidence>
<dbReference type="FunFam" id="3.10.450.320:FF:000002">
    <property type="entry name" value="Mitochondrial import inner membrane translocase subunit tim21"/>
    <property type="match status" value="1"/>
</dbReference>
<keyword evidence="12" id="KW-0811">Translocation</keyword>
<sequence>MSCSAIGLVPNSHRALVVSSLLRPALISARFYATHHSAPSSSQSPASAPASSAPAQPRRRRVTAFNDDGLVPWAQLSAREKTSRATQQTFNIGLVAVGVVLTGVLVYTLFDEVFSPESRVAQFSRAVSFVKKDARCTAILGDASNIWAHGEETTNKWQRSRPVASTIEKDHHGVEHLVMQFYVEGDKAMGTVHLHMTRQPDSDDFEYKHLYLDVKGHSRIYIKRDETKPRAKKPFKFLGISWG</sequence>
<dbReference type="InterPro" id="IPR038552">
    <property type="entry name" value="Tim21_IMS_sf"/>
</dbReference>
<keyword evidence="5 12" id="KW-0999">Mitochondrion inner membrane</keyword>
<keyword evidence="8 12" id="KW-0496">Mitochondrion</keyword>
<evidence type="ECO:0000256" key="7">
    <source>
        <dbReference type="ARBA" id="ARBA00022989"/>
    </source>
</evidence>
<keyword evidence="7 12" id="KW-1133">Transmembrane helix</keyword>
<feature type="transmembrane region" description="Helical" evidence="12">
    <location>
        <begin position="89"/>
        <end position="110"/>
    </location>
</feature>
<comment type="caution">
    <text evidence="14">The sequence shown here is derived from an EMBL/GenBank/DDBJ whole genome shotgun (WGS) entry which is preliminary data.</text>
</comment>
<dbReference type="Pfam" id="PF08294">
    <property type="entry name" value="TIM21"/>
    <property type="match status" value="1"/>
</dbReference>
<evidence type="ECO:0000256" key="5">
    <source>
        <dbReference type="ARBA" id="ARBA00022792"/>
    </source>
</evidence>
<comment type="function">
    <text evidence="10">Essential component of the TIM23 complex, a complex that mediates the translocation of transit peptide-containing proteins across the mitochondrial inner membrane. Required to keep the TOM and the TIM23 complexes in close contact. At some point, it is released from the TOM23 complex to allow protein translocation into the mitochondrial matrix.</text>
</comment>
<feature type="region of interest" description="Disordered" evidence="13">
    <location>
        <begin position="37"/>
        <end position="59"/>
    </location>
</feature>
<evidence type="ECO:0000256" key="8">
    <source>
        <dbReference type="ARBA" id="ARBA00023128"/>
    </source>
</evidence>
<comment type="subcellular location">
    <subcellularLocation>
        <location evidence="1 12">Mitochondrion inner membrane</location>
        <topology evidence="1 12">Single-pass membrane protein</topology>
    </subcellularLocation>
</comment>
<feature type="compositionally biased region" description="Low complexity" evidence="13">
    <location>
        <begin position="37"/>
        <end position="56"/>
    </location>
</feature>
<evidence type="ECO:0000313" key="15">
    <source>
        <dbReference type="Proteomes" id="UP000033483"/>
    </source>
</evidence>
<organism evidence="14 15">
    <name type="scientific">Thielaviopsis punctulata</name>
    <dbReference type="NCBI Taxonomy" id="72032"/>
    <lineage>
        <taxon>Eukaryota</taxon>
        <taxon>Fungi</taxon>
        <taxon>Dikarya</taxon>
        <taxon>Ascomycota</taxon>
        <taxon>Pezizomycotina</taxon>
        <taxon>Sordariomycetes</taxon>
        <taxon>Hypocreomycetidae</taxon>
        <taxon>Microascales</taxon>
        <taxon>Ceratocystidaceae</taxon>
        <taxon>Thielaviopsis</taxon>
    </lineage>
</organism>
<keyword evidence="12" id="KW-0653">Protein transport</keyword>
<evidence type="ECO:0000256" key="1">
    <source>
        <dbReference type="ARBA" id="ARBA00004434"/>
    </source>
</evidence>
<evidence type="ECO:0000256" key="10">
    <source>
        <dbReference type="ARBA" id="ARBA00060204"/>
    </source>
</evidence>
<dbReference type="GO" id="GO:0030150">
    <property type="term" value="P:protein import into mitochondrial matrix"/>
    <property type="evidence" value="ECO:0007669"/>
    <property type="project" value="UniProtKB-UniRule"/>
</dbReference>
<keyword evidence="15" id="KW-1185">Reference proteome</keyword>
<dbReference type="PANTHER" id="PTHR13032">
    <property type="entry name" value="MITOCHONDRIAL IMPORT INNER MEMBRANE TRANSLOCASE SUBUNIT TIM21"/>
    <property type="match status" value="1"/>
</dbReference>
<keyword evidence="6" id="KW-0809">Transit peptide</keyword>
<dbReference type="OrthoDB" id="436405at2759"/>
<dbReference type="GO" id="GO:0005744">
    <property type="term" value="C:TIM23 mitochondrial import inner membrane translocase complex"/>
    <property type="evidence" value="ECO:0007669"/>
    <property type="project" value="UniProtKB-UniRule"/>
</dbReference>
<dbReference type="PANTHER" id="PTHR13032:SF6">
    <property type="entry name" value="MITOCHONDRIAL IMPORT INNER MEMBRANE TRANSLOCASE SUBUNIT TIM21"/>
    <property type="match status" value="1"/>
</dbReference>
<dbReference type="Proteomes" id="UP000033483">
    <property type="component" value="Unassembled WGS sequence"/>
</dbReference>
<evidence type="ECO:0000256" key="11">
    <source>
        <dbReference type="ARBA" id="ARBA00063758"/>
    </source>
</evidence>
<evidence type="ECO:0000256" key="13">
    <source>
        <dbReference type="SAM" id="MobiDB-lite"/>
    </source>
</evidence>
<comment type="subunit">
    <text evidence="11">Component of the TIM23 complex, at least composed of TIM23, TIM17, TIM50 and TIM21.</text>
</comment>
<dbReference type="Gene3D" id="3.10.450.320">
    <property type="entry name" value="Mitochondrial import inner membrane translocase subunit Tim21"/>
    <property type="match status" value="1"/>
</dbReference>
<dbReference type="EMBL" id="LAEV01000465">
    <property type="protein sequence ID" value="KKA30229.1"/>
    <property type="molecule type" value="Genomic_DNA"/>
</dbReference>
<gene>
    <name evidence="14" type="ORF">TD95_003752</name>
</gene>
<evidence type="ECO:0000256" key="2">
    <source>
        <dbReference type="ARBA" id="ARBA00010867"/>
    </source>
</evidence>
<evidence type="ECO:0000256" key="12">
    <source>
        <dbReference type="RuleBase" id="RU367142"/>
    </source>
</evidence>
<dbReference type="AlphaFoldDB" id="A0A0F4ZHZ8"/>
<comment type="similarity">
    <text evidence="2 12">Belongs to the TIM21 family.</text>
</comment>
<evidence type="ECO:0000256" key="3">
    <source>
        <dbReference type="ARBA" id="ARBA00020726"/>
    </source>
</evidence>
<keyword evidence="9 12" id="KW-0472">Membrane</keyword>
<name>A0A0F4ZHZ8_9PEZI</name>
<protein>
    <recommendedName>
        <fullName evidence="3 12">Mitochondrial import inner membrane translocase subunit Tim21</fullName>
    </recommendedName>
</protein>
<reference evidence="14 15" key="1">
    <citation type="submission" date="2015-03" db="EMBL/GenBank/DDBJ databases">
        <authorList>
            <person name="Radwan O."/>
            <person name="Al-Naeli F.A."/>
            <person name="Rendon G.A."/>
            <person name="Fields C."/>
        </authorList>
    </citation>
    <scope>NUCLEOTIDE SEQUENCE [LARGE SCALE GENOMIC DNA]</scope>
    <source>
        <strain evidence="14">CR-DP1</strain>
    </source>
</reference>
<proteinExistence type="inferred from homology"/>
<evidence type="ECO:0000256" key="4">
    <source>
        <dbReference type="ARBA" id="ARBA00022692"/>
    </source>
</evidence>
<accession>A0A0F4ZHZ8</accession>
<dbReference type="InterPro" id="IPR013261">
    <property type="entry name" value="Tim21"/>
</dbReference>
<evidence type="ECO:0000256" key="6">
    <source>
        <dbReference type="ARBA" id="ARBA00022946"/>
    </source>
</evidence>